<feature type="compositionally biased region" description="Polar residues" evidence="1">
    <location>
        <begin position="252"/>
        <end position="265"/>
    </location>
</feature>
<accession>A0A948T1Y7</accession>
<sequence length="272" mass="30162">MANNITKEEHERNRRRRMRQMLGGVLCILILIGALNVVGVVLGAVNALFDDSDTKLEYEQRLQTLVMFDPLPFASLDQMDDLTARLVKESAVWSAVYSAQRGAGLDSYQRDPDTDSLILPAVEVDAAVASLYGPDYKIAHESFEGVDMNYIYSEEYQGYLIPVTGQVGLYNPRVEELTRRDGKLRVTVGYLPTAALTGDYSVTAPTDPVKYMDYIFEKQGKEYYLVALETSSKKVENPQATPSPTPEAQPESLEQSDLLNSTSEVATDIDAA</sequence>
<evidence type="ECO:0000256" key="1">
    <source>
        <dbReference type="SAM" id="MobiDB-lite"/>
    </source>
</evidence>
<reference evidence="3" key="2">
    <citation type="submission" date="2021-04" db="EMBL/GenBank/DDBJ databases">
        <authorList>
            <person name="Gilroy R."/>
        </authorList>
    </citation>
    <scope>NUCLEOTIDE SEQUENCE</scope>
    <source>
        <strain evidence="3">B5_2728</strain>
    </source>
</reference>
<dbReference type="AlphaFoldDB" id="A0A948T1Y7"/>
<protein>
    <submittedName>
        <fullName evidence="3">Ice-structuring protein</fullName>
    </submittedName>
</protein>
<proteinExistence type="predicted"/>
<evidence type="ECO:0000313" key="4">
    <source>
        <dbReference type="Proteomes" id="UP000713596"/>
    </source>
</evidence>
<feature type="transmembrane region" description="Helical" evidence="2">
    <location>
        <begin position="21"/>
        <end position="49"/>
    </location>
</feature>
<gene>
    <name evidence="3" type="ORF">H9882_03175</name>
</gene>
<dbReference type="Proteomes" id="UP000713596">
    <property type="component" value="Unassembled WGS sequence"/>
</dbReference>
<evidence type="ECO:0000256" key="2">
    <source>
        <dbReference type="SAM" id="Phobius"/>
    </source>
</evidence>
<evidence type="ECO:0000313" key="3">
    <source>
        <dbReference type="EMBL" id="MBU3805877.1"/>
    </source>
</evidence>
<keyword evidence="2" id="KW-1133">Transmembrane helix</keyword>
<reference evidence="3" key="1">
    <citation type="journal article" date="2021" name="PeerJ">
        <title>Extensive microbial diversity within the chicken gut microbiome revealed by metagenomics and culture.</title>
        <authorList>
            <person name="Gilroy R."/>
            <person name="Ravi A."/>
            <person name="Getino M."/>
            <person name="Pursley I."/>
            <person name="Horton D.L."/>
            <person name="Alikhan N.F."/>
            <person name="Baker D."/>
            <person name="Gharbi K."/>
            <person name="Hall N."/>
            <person name="Watson M."/>
            <person name="Adriaenssens E.M."/>
            <person name="Foster-Nyarko E."/>
            <person name="Jarju S."/>
            <person name="Secka A."/>
            <person name="Antonio M."/>
            <person name="Oren A."/>
            <person name="Chaudhuri R.R."/>
            <person name="La Ragione R."/>
            <person name="Hildebrand F."/>
            <person name="Pallen M.J."/>
        </authorList>
    </citation>
    <scope>NUCLEOTIDE SEQUENCE</scope>
    <source>
        <strain evidence="3">B5_2728</strain>
    </source>
</reference>
<name>A0A948T1Y7_9FIRM</name>
<keyword evidence="2" id="KW-0472">Membrane</keyword>
<dbReference type="EMBL" id="JAHLFP010000022">
    <property type="protein sequence ID" value="MBU3805877.1"/>
    <property type="molecule type" value="Genomic_DNA"/>
</dbReference>
<organism evidence="3 4">
    <name type="scientific">Candidatus Allofournierella pullistercoris</name>
    <dbReference type="NCBI Taxonomy" id="2838597"/>
    <lineage>
        <taxon>Bacteria</taxon>
        <taxon>Bacillati</taxon>
        <taxon>Bacillota</taxon>
        <taxon>Clostridia</taxon>
        <taxon>Eubacteriales</taxon>
        <taxon>Oscillospiraceae</taxon>
        <taxon>Allofournierella</taxon>
    </lineage>
</organism>
<feature type="region of interest" description="Disordered" evidence="1">
    <location>
        <begin position="233"/>
        <end position="272"/>
    </location>
</feature>
<keyword evidence="2" id="KW-0812">Transmembrane</keyword>
<comment type="caution">
    <text evidence="3">The sequence shown here is derived from an EMBL/GenBank/DDBJ whole genome shotgun (WGS) entry which is preliminary data.</text>
</comment>